<accession>A0A3S5C3T0</accession>
<dbReference type="Proteomes" id="UP000784294">
    <property type="component" value="Unassembled WGS sequence"/>
</dbReference>
<name>A0A3S5C3T0_9PLAT</name>
<sequence length="240" mass="26547">MPQACPSHMATRLDPEVELQQSVLFTPTVTKQLPSPQSRLRSPTSNIRALDSVHLQPRQTGFVSPPCQLAQFGVAEGRSSTRLPVAEERQEERQAEAEENCADPESPRGGNFPAMKENDAKCRQTKLVQVRFQLPHETPARGESSENGQLQPSLDPKTHNLSDLSSLLNLLLHCPHGRPATSTMTREIASARQPCQLFGVSEAGQSRLEDDWDEKRWSSTRQMDIVRTANAKGATAEFGL</sequence>
<keyword evidence="3" id="KW-1185">Reference proteome</keyword>
<dbReference type="EMBL" id="CAAALY010245737">
    <property type="protein sequence ID" value="VEL33412.1"/>
    <property type="molecule type" value="Genomic_DNA"/>
</dbReference>
<feature type="region of interest" description="Disordered" evidence="1">
    <location>
        <begin position="137"/>
        <end position="158"/>
    </location>
</feature>
<comment type="caution">
    <text evidence="2">The sequence shown here is derived from an EMBL/GenBank/DDBJ whole genome shotgun (WGS) entry which is preliminary data.</text>
</comment>
<protein>
    <submittedName>
        <fullName evidence="2">Uncharacterized protein</fullName>
    </submittedName>
</protein>
<evidence type="ECO:0000256" key="1">
    <source>
        <dbReference type="SAM" id="MobiDB-lite"/>
    </source>
</evidence>
<feature type="compositionally biased region" description="Basic and acidic residues" evidence="1">
    <location>
        <begin position="85"/>
        <end position="96"/>
    </location>
</feature>
<organism evidence="2 3">
    <name type="scientific">Protopolystoma xenopodis</name>
    <dbReference type="NCBI Taxonomy" id="117903"/>
    <lineage>
        <taxon>Eukaryota</taxon>
        <taxon>Metazoa</taxon>
        <taxon>Spiralia</taxon>
        <taxon>Lophotrochozoa</taxon>
        <taxon>Platyhelminthes</taxon>
        <taxon>Monogenea</taxon>
        <taxon>Polyopisthocotylea</taxon>
        <taxon>Polystomatidea</taxon>
        <taxon>Polystomatidae</taxon>
        <taxon>Protopolystoma</taxon>
    </lineage>
</organism>
<dbReference type="AlphaFoldDB" id="A0A3S5C3T0"/>
<feature type="region of interest" description="Disordered" evidence="1">
    <location>
        <begin position="75"/>
        <end position="116"/>
    </location>
</feature>
<evidence type="ECO:0000313" key="2">
    <source>
        <dbReference type="EMBL" id="VEL33412.1"/>
    </source>
</evidence>
<reference evidence="2" key="1">
    <citation type="submission" date="2018-11" db="EMBL/GenBank/DDBJ databases">
        <authorList>
            <consortium name="Pathogen Informatics"/>
        </authorList>
    </citation>
    <scope>NUCLEOTIDE SEQUENCE</scope>
</reference>
<proteinExistence type="predicted"/>
<evidence type="ECO:0000313" key="3">
    <source>
        <dbReference type="Proteomes" id="UP000784294"/>
    </source>
</evidence>
<gene>
    <name evidence="2" type="ORF">PXEA_LOCUS26852</name>
</gene>